<keyword evidence="2" id="KW-0472">Membrane</keyword>
<accession>A0A6F8PW99</accession>
<evidence type="ECO:0000256" key="2">
    <source>
        <dbReference type="SAM" id="Phobius"/>
    </source>
</evidence>
<dbReference type="KEGG" id="tse:THMIRHAS_16510"/>
<evidence type="ECO:0000256" key="1">
    <source>
        <dbReference type="SAM" id="Coils"/>
    </source>
</evidence>
<name>A0A6F8PW99_9GAMM</name>
<keyword evidence="2" id="KW-0812">Transmembrane</keyword>
<proteinExistence type="predicted"/>
<keyword evidence="4" id="KW-1185">Reference proteome</keyword>
<feature type="coiled-coil region" evidence="1">
    <location>
        <begin position="365"/>
        <end position="399"/>
    </location>
</feature>
<organism evidence="3 4">
    <name type="scientific">Thiosulfatimonas sediminis</name>
    <dbReference type="NCBI Taxonomy" id="2675054"/>
    <lineage>
        <taxon>Bacteria</taxon>
        <taxon>Pseudomonadati</taxon>
        <taxon>Pseudomonadota</taxon>
        <taxon>Gammaproteobacteria</taxon>
        <taxon>Thiotrichales</taxon>
        <taxon>Piscirickettsiaceae</taxon>
        <taxon>Thiosulfatimonas</taxon>
    </lineage>
</organism>
<keyword evidence="1" id="KW-0175">Coiled coil</keyword>
<gene>
    <name evidence="3" type="ORF">THMIRHAS_16510</name>
</gene>
<protein>
    <submittedName>
        <fullName evidence="3">Uncharacterized protein</fullName>
    </submittedName>
</protein>
<dbReference type="Proteomes" id="UP000501726">
    <property type="component" value="Chromosome"/>
</dbReference>
<evidence type="ECO:0000313" key="4">
    <source>
        <dbReference type="Proteomes" id="UP000501726"/>
    </source>
</evidence>
<reference evidence="4" key="1">
    <citation type="submission" date="2019-11" db="EMBL/GenBank/DDBJ databases">
        <title>Isolation and characterization of two novel species in the genus Thiomicrorhabdus.</title>
        <authorList>
            <person name="Mochizuki J."/>
            <person name="Kojima H."/>
            <person name="Fukui M."/>
        </authorList>
    </citation>
    <scope>NUCLEOTIDE SEQUENCE [LARGE SCALE GENOMIC DNA]</scope>
    <source>
        <strain evidence="4">aks77</strain>
    </source>
</reference>
<dbReference type="RefSeq" id="WP_173272735.1">
    <property type="nucleotide sequence ID" value="NZ_AP021889.1"/>
</dbReference>
<dbReference type="AlphaFoldDB" id="A0A6F8PW99"/>
<dbReference type="EMBL" id="AP021889">
    <property type="protein sequence ID" value="BBP46278.1"/>
    <property type="molecule type" value="Genomic_DNA"/>
</dbReference>
<sequence length="411" mass="46298">MNDNDKVDDLLDAVAGLDLAEDNLVNRIEQQQQQQSELNNVSAGAKMDASLIALEAAKAAQEAATQSQEAAQASLKLSEKMREHTDELSNANFNWRQSIRNAAKELGDSKKLFGAMLIITLMLALASIALMGTAYYQLNNKQEQLKGEILDIIQTENALFKRDLSIKIDDLSAQIEASRFYVEKMANAQPKTETDTIVENHATPTTTSEKITAPAMDEHHADGAIHAPSETHNDTLLTEPETTTAQQFTHLENHTAKMNTQEIEIAIQNQLQPVYATLNQQITQLSQQQLQLSQALSKLTEKQFAKNAPQQEALTRLELNDKQSQQLADIRWLVSKHDTLLKSINEQLQTLKTPNTNPQKEQESQQRLESQFNQMQTQQKLIEEQLAKLQRNVELIMQKVDQEKPYSYKAK</sequence>
<keyword evidence="2" id="KW-1133">Transmembrane helix</keyword>
<evidence type="ECO:0000313" key="3">
    <source>
        <dbReference type="EMBL" id="BBP46278.1"/>
    </source>
</evidence>
<feature type="transmembrane region" description="Helical" evidence="2">
    <location>
        <begin position="112"/>
        <end position="136"/>
    </location>
</feature>